<dbReference type="EMBL" id="CM037615">
    <property type="protein sequence ID" value="KAH8014826.1"/>
    <property type="molecule type" value="Genomic_DNA"/>
</dbReference>
<comment type="caution">
    <text evidence="1">The sequence shown here is derived from an EMBL/GenBank/DDBJ whole genome shotgun (WGS) entry which is preliminary data.</text>
</comment>
<reference evidence="1" key="1">
    <citation type="submission" date="2021-08" db="EMBL/GenBank/DDBJ databases">
        <title>The first chromosome-level gecko genome reveals the dynamic sex chromosomes of Neotropical dwarf geckos (Sphaerodactylidae: Sphaerodactylus).</title>
        <authorList>
            <person name="Pinto B.J."/>
            <person name="Keating S.E."/>
            <person name="Gamble T."/>
        </authorList>
    </citation>
    <scope>NUCLEOTIDE SEQUENCE</scope>
    <source>
        <strain evidence="1">TG3544</strain>
    </source>
</reference>
<sequence>MPNVYLCFLLAGLCILASCHHVPGHQGGHDGHEHPQDDQQPAESHEDHSACHKIARSGVEFATKVYRLIASESAGKNVFFSPVSMAAALMLVARGAKGITREQIVSGLGFNQSEITTKEFDEGFRHLLQLLNTPDPQFELSIGNALFTTEKFPLRQEVLDEARDFLQANIVPANFDHLEEAKTQINSYIEEKTHGKLVDVIGSLDPETVMVIINYILMKAHWEKPFDPQSTRKRDFFINNETTVQVDMMHRDGQYETYHDKELGCEVVRIPYKGDLAVLFILPKRGKLDQVEQALSLELLAKWKNSLKLGRIELLLPKVSLRTSYNLKETFRGLGITEVFTDQADLSAFTGQPNLKVSQAIHKAYLNIHENGTEAAAVTVIEMVPTSLPPWVEFNSPYLVVIGERKSKSVLFLGRVMNPNEH</sequence>
<evidence type="ECO:0000313" key="1">
    <source>
        <dbReference type="EMBL" id="KAH8014826.1"/>
    </source>
</evidence>
<gene>
    <name evidence="1" type="ORF">K3G42_031939</name>
</gene>
<dbReference type="Proteomes" id="UP000827872">
    <property type="component" value="Linkage Group LG02"/>
</dbReference>
<keyword evidence="2" id="KW-1185">Reference proteome</keyword>
<proteinExistence type="predicted"/>
<protein>
    <submittedName>
        <fullName evidence="1">Uncharacterized protein</fullName>
    </submittedName>
</protein>
<evidence type="ECO:0000313" key="2">
    <source>
        <dbReference type="Proteomes" id="UP000827872"/>
    </source>
</evidence>
<name>A0ACB8G5L1_9SAUR</name>
<accession>A0ACB8G5L1</accession>
<organism evidence="1 2">
    <name type="scientific">Sphaerodactylus townsendi</name>
    <dbReference type="NCBI Taxonomy" id="933632"/>
    <lineage>
        <taxon>Eukaryota</taxon>
        <taxon>Metazoa</taxon>
        <taxon>Chordata</taxon>
        <taxon>Craniata</taxon>
        <taxon>Vertebrata</taxon>
        <taxon>Euteleostomi</taxon>
        <taxon>Lepidosauria</taxon>
        <taxon>Squamata</taxon>
        <taxon>Bifurcata</taxon>
        <taxon>Gekkota</taxon>
        <taxon>Sphaerodactylidae</taxon>
        <taxon>Sphaerodactylus</taxon>
    </lineage>
</organism>